<evidence type="ECO:0000256" key="2">
    <source>
        <dbReference type="PIRSR" id="PIRSR004976-51"/>
    </source>
</evidence>
<dbReference type="CDD" id="cd24138">
    <property type="entry name" value="TtcA-like"/>
    <property type="match status" value="1"/>
</dbReference>
<feature type="binding site" evidence="2">
    <location>
        <position position="73"/>
    </location>
    <ligand>
        <name>ATP</name>
        <dbReference type="ChEBI" id="CHEBI:30616"/>
    </ligand>
</feature>
<sequence length="249" mass="28226">MGAGLLREFKKTRAYRNVNRPMGKALAAYDMISEGDRIAVGISGGSDSLSLMALLHERMSRAPVRYELFGVHIDLGFGGDESAAIEDFFQKKGLCLRVEKTDYGPLAHGPENRENPCFLCARLRRKRMFEAADALDCGKIALGHNRDDFIETFFLNMFYAGDMRAMPPSQSFFDGKFTVIRPFAFTEKRAILRFSKRMEFPDIQNPCPSASNSKRLEIRRMLADFHSENDKITGNIFRAMRRPSTGPFL</sequence>
<keyword evidence="2" id="KW-0067">ATP-binding</keyword>
<dbReference type="PANTHER" id="PTHR43686:SF1">
    <property type="entry name" value="AMINOTRAN_5 DOMAIN-CONTAINING PROTEIN"/>
    <property type="match status" value="1"/>
</dbReference>
<name>A0A484HP62_9BACT</name>
<dbReference type="Gene3D" id="3.40.50.620">
    <property type="entry name" value="HUPs"/>
    <property type="match status" value="1"/>
</dbReference>
<feature type="binding site" evidence="2">
    <location>
        <position position="143"/>
    </location>
    <ligand>
        <name>ATP</name>
        <dbReference type="ChEBI" id="CHEBI:30616"/>
    </ligand>
</feature>
<proteinExistence type="predicted"/>
<feature type="binding site" evidence="2">
    <location>
        <position position="148"/>
    </location>
    <ligand>
        <name>ATP</name>
        <dbReference type="ChEBI" id="CHEBI:30616"/>
    </ligand>
</feature>
<dbReference type="PANTHER" id="PTHR43686">
    <property type="entry name" value="SULFURTRANSFERASE-RELATED"/>
    <property type="match status" value="1"/>
</dbReference>
<dbReference type="SUPFAM" id="SSF52402">
    <property type="entry name" value="Adenine nucleotide alpha hydrolases-like"/>
    <property type="match status" value="1"/>
</dbReference>
<reference evidence="4" key="1">
    <citation type="submission" date="2019-01" db="EMBL/GenBank/DDBJ databases">
        <authorList>
            <consortium name="Genoscope - CEA"/>
            <person name="William W."/>
        </authorList>
    </citation>
    <scope>NUCLEOTIDE SEQUENCE</scope>
    <source>
        <strain evidence="4">CR-1</strain>
    </source>
</reference>
<evidence type="ECO:0000259" key="3">
    <source>
        <dbReference type="Pfam" id="PF01171"/>
    </source>
</evidence>
<gene>
    <name evidence="4" type="ORF">EPICR_80061</name>
</gene>
<protein>
    <submittedName>
        <fullName evidence="4">tRNA 2-thiocytidine(32) synthetase TtcA</fullName>
    </submittedName>
</protein>
<dbReference type="EMBL" id="CAACVI010000051">
    <property type="protein sequence ID" value="VEN75368.1"/>
    <property type="molecule type" value="Genomic_DNA"/>
</dbReference>
<keyword evidence="1" id="KW-0808">Transferase</keyword>
<dbReference type="InterPro" id="IPR011063">
    <property type="entry name" value="TilS/TtcA_N"/>
</dbReference>
<evidence type="ECO:0000256" key="1">
    <source>
        <dbReference type="ARBA" id="ARBA00022679"/>
    </source>
</evidence>
<dbReference type="InterPro" id="IPR035107">
    <property type="entry name" value="tRNA_thiolation_TtcA_Ctu1"/>
</dbReference>
<feature type="binding site" evidence="2">
    <location>
        <begin position="41"/>
        <end position="43"/>
    </location>
    <ligand>
        <name>ATP</name>
        <dbReference type="ChEBI" id="CHEBI:30616"/>
    </ligand>
</feature>
<dbReference type="GO" id="GO:0005524">
    <property type="term" value="F:ATP binding"/>
    <property type="evidence" value="ECO:0007669"/>
    <property type="project" value="UniProtKB-KW"/>
</dbReference>
<dbReference type="InterPro" id="IPR014729">
    <property type="entry name" value="Rossmann-like_a/b/a_fold"/>
</dbReference>
<dbReference type="PIRSF" id="PIRSF004976">
    <property type="entry name" value="ATPase_YdaO"/>
    <property type="match status" value="1"/>
</dbReference>
<dbReference type="GO" id="GO:0016740">
    <property type="term" value="F:transferase activity"/>
    <property type="evidence" value="ECO:0007669"/>
    <property type="project" value="UniProtKB-KW"/>
</dbReference>
<dbReference type="AlphaFoldDB" id="A0A484HP62"/>
<dbReference type="Pfam" id="PF01171">
    <property type="entry name" value="ATP_bind_3"/>
    <property type="match status" value="1"/>
</dbReference>
<evidence type="ECO:0000313" key="4">
    <source>
        <dbReference type="EMBL" id="VEN75368.1"/>
    </source>
</evidence>
<accession>A0A484HP62</accession>
<organism evidence="4">
    <name type="scientific">uncultured Desulfobacteraceae bacterium</name>
    <dbReference type="NCBI Taxonomy" id="218296"/>
    <lineage>
        <taxon>Bacteria</taxon>
        <taxon>Pseudomonadati</taxon>
        <taxon>Thermodesulfobacteriota</taxon>
        <taxon>Desulfobacteria</taxon>
        <taxon>Desulfobacterales</taxon>
        <taxon>Desulfobacteraceae</taxon>
        <taxon>environmental samples</taxon>
    </lineage>
</organism>
<feature type="binding site" evidence="2">
    <location>
        <position position="47"/>
    </location>
    <ligand>
        <name>ATP</name>
        <dbReference type="ChEBI" id="CHEBI:30616"/>
    </ligand>
</feature>
<dbReference type="GO" id="GO:0008033">
    <property type="term" value="P:tRNA processing"/>
    <property type="evidence" value="ECO:0007669"/>
    <property type="project" value="InterPro"/>
</dbReference>
<keyword evidence="2" id="KW-0547">Nucleotide-binding</keyword>
<feature type="domain" description="tRNA(Ile)-lysidine/2-thiocytidine synthase N-terminal" evidence="3">
    <location>
        <begin position="38"/>
        <end position="219"/>
    </location>
</feature>